<evidence type="ECO:0000313" key="3">
    <source>
        <dbReference type="Proteomes" id="UP000290870"/>
    </source>
</evidence>
<dbReference type="EMBL" id="PDJZ01000005">
    <property type="protein sequence ID" value="RXJ84378.1"/>
    <property type="molecule type" value="Genomic_DNA"/>
</dbReference>
<sequence length="76" mass="8745">MERIREILVDTRPEYDFFDEVDFIEEGMLDSFDVITLVTELEETFNIQIDGADIIPENFCSIKAIKELILKSGGTI</sequence>
<protein>
    <submittedName>
        <fullName evidence="2">Acyl carrier protein</fullName>
    </submittedName>
</protein>
<dbReference type="RefSeq" id="WP_128986334.1">
    <property type="nucleotide sequence ID" value="NZ_PDJZ01000005.1"/>
</dbReference>
<comment type="caution">
    <text evidence="2">The sequence shown here is derived from an EMBL/GenBank/DDBJ whole genome shotgun (WGS) entry which is preliminary data.</text>
</comment>
<accession>A0A4Q0ZLG7</accession>
<evidence type="ECO:0000259" key="1">
    <source>
        <dbReference type="PROSITE" id="PS50075"/>
    </source>
</evidence>
<proteinExistence type="predicted"/>
<reference evidence="2 3" key="1">
    <citation type="submission" date="2017-10" db="EMBL/GenBank/DDBJ databases">
        <title>Genomics of the genus Arcobacter.</title>
        <authorList>
            <person name="Perez-Cataluna A."/>
            <person name="Figueras M.J."/>
        </authorList>
    </citation>
    <scope>NUCLEOTIDE SEQUENCE [LARGE SCALE GENOMIC DNA]</scope>
    <source>
        <strain evidence="2 3">F26</strain>
    </source>
</reference>
<organism evidence="2 3">
    <name type="scientific">Arcobacter cloacae</name>
    <dbReference type="NCBI Taxonomy" id="1054034"/>
    <lineage>
        <taxon>Bacteria</taxon>
        <taxon>Pseudomonadati</taxon>
        <taxon>Campylobacterota</taxon>
        <taxon>Epsilonproteobacteria</taxon>
        <taxon>Campylobacterales</taxon>
        <taxon>Arcobacteraceae</taxon>
        <taxon>Arcobacter</taxon>
    </lineage>
</organism>
<feature type="domain" description="Carrier" evidence="1">
    <location>
        <begin position="1"/>
        <end position="73"/>
    </location>
</feature>
<dbReference type="Pfam" id="PF00550">
    <property type="entry name" value="PP-binding"/>
    <property type="match status" value="1"/>
</dbReference>
<dbReference type="Proteomes" id="UP000290870">
    <property type="component" value="Unassembled WGS sequence"/>
</dbReference>
<dbReference type="SUPFAM" id="SSF47336">
    <property type="entry name" value="ACP-like"/>
    <property type="match status" value="1"/>
</dbReference>
<dbReference type="PROSITE" id="PS50075">
    <property type="entry name" value="CARRIER"/>
    <property type="match status" value="1"/>
</dbReference>
<dbReference type="Gene3D" id="1.10.1200.10">
    <property type="entry name" value="ACP-like"/>
    <property type="match status" value="1"/>
</dbReference>
<dbReference type="InterPro" id="IPR036736">
    <property type="entry name" value="ACP-like_sf"/>
</dbReference>
<dbReference type="InterPro" id="IPR009081">
    <property type="entry name" value="PP-bd_ACP"/>
</dbReference>
<name>A0A4Q0ZLG7_9BACT</name>
<dbReference type="OrthoDB" id="5348029at2"/>
<dbReference type="AlphaFoldDB" id="A0A4Q0ZLG7"/>
<gene>
    <name evidence="2" type="ORF">CRU90_05780</name>
</gene>
<evidence type="ECO:0000313" key="2">
    <source>
        <dbReference type="EMBL" id="RXJ84378.1"/>
    </source>
</evidence>